<reference evidence="3 4" key="1">
    <citation type="submission" date="2024-06" db="EMBL/GenBank/DDBJ databases">
        <authorList>
            <person name="Pan Q."/>
            <person name="Wen M."/>
            <person name="Jouanno E."/>
            <person name="Zahm M."/>
            <person name="Klopp C."/>
            <person name="Cabau C."/>
            <person name="Louis A."/>
            <person name="Berthelot C."/>
            <person name="Parey E."/>
            <person name="Roest Crollius H."/>
            <person name="Montfort J."/>
            <person name="Robinson-Rechavi M."/>
            <person name="Bouchez O."/>
            <person name="Lampietro C."/>
            <person name="Lopez Roques C."/>
            <person name="Donnadieu C."/>
            <person name="Postlethwait J."/>
            <person name="Bobe J."/>
            <person name="Verreycken H."/>
            <person name="Guiguen Y."/>
        </authorList>
    </citation>
    <scope>NUCLEOTIDE SEQUENCE [LARGE SCALE GENOMIC DNA]</scope>
    <source>
        <strain evidence="3">Up_M1</strain>
        <tissue evidence="3">Testis</tissue>
    </source>
</reference>
<proteinExistence type="predicted"/>
<gene>
    <name evidence="3" type="ORF">UPYG_G00252470</name>
</gene>
<evidence type="ECO:0000256" key="1">
    <source>
        <dbReference type="SAM" id="MobiDB-lite"/>
    </source>
</evidence>
<dbReference type="PANTHER" id="PTHR12121">
    <property type="entry name" value="CARBON CATABOLITE REPRESSOR PROTEIN 4"/>
    <property type="match status" value="1"/>
</dbReference>
<evidence type="ECO:0000313" key="3">
    <source>
        <dbReference type="EMBL" id="KAL0967456.1"/>
    </source>
</evidence>
<sequence length="577" mass="65299">MSLNNNIRHVNPNPNGNLPMFSRHLTTFAPHWLPPTQVQLNSWRTVQYRNYPFRPGVPPWPPLSHPTRQLSGWFCPPDTRQQPPPGFPFYGFSNRPFHLGRMMERSDKEPPHKRRKSLEERAPGAKTSPEHGYPPRQHCGDPTSHNYWFKNEKPPTPPGTSPQRHALELKRKWEDFSHLYTSRPKSGSGRQTPPFDFSVMSYNILSQDLLQDNNYLYKHCNVFILNWEHRLSNILKELKEHSADIMCLQEVQQDHYEEQIKPALEALGYQSEYKRRTGQKPDGCAVAFKKDTFSLLSIHPVEFFRQGVPLLDKDNIGLVLLLRPSGSFRHEACVCVATTHLLYNPRRGDIKLAQLAVLLAEISSVSRLPDGSTCPIVLCGDFNCVPWSPLYNFVREQSLEYDGIPIGKVSGQEESSRGQRVLTVPIWPQSLGVTQQCQYEKPPTEVDGGISNLSDVAAQAVTAFSSVSKPRIEHGLRLMSAYSHTLAEDGRPEVTTCHSRTAITVDYIFYSAGPGDLSTQTERTPVLPDGPLPRHGLQLLARLALVGRSELEAVSRLPNEHNSSDHLPILARFRLCP</sequence>
<feature type="region of interest" description="Disordered" evidence="1">
    <location>
        <begin position="104"/>
        <end position="164"/>
    </location>
</feature>
<organism evidence="3 4">
    <name type="scientific">Umbra pygmaea</name>
    <name type="common">Eastern mudminnow</name>
    <dbReference type="NCBI Taxonomy" id="75934"/>
    <lineage>
        <taxon>Eukaryota</taxon>
        <taxon>Metazoa</taxon>
        <taxon>Chordata</taxon>
        <taxon>Craniata</taxon>
        <taxon>Vertebrata</taxon>
        <taxon>Euteleostomi</taxon>
        <taxon>Actinopterygii</taxon>
        <taxon>Neopterygii</taxon>
        <taxon>Teleostei</taxon>
        <taxon>Protacanthopterygii</taxon>
        <taxon>Esociformes</taxon>
        <taxon>Umbridae</taxon>
        <taxon>Umbra</taxon>
    </lineage>
</organism>
<dbReference type="InterPro" id="IPR050410">
    <property type="entry name" value="CCR4/nocturin_mRNA_transcr"/>
</dbReference>
<protein>
    <recommendedName>
        <fullName evidence="2">Endonuclease/exonuclease/phosphatase domain-containing protein</fullName>
    </recommendedName>
</protein>
<name>A0ABD0W9A5_UMBPY</name>
<dbReference type="InterPro" id="IPR005135">
    <property type="entry name" value="Endo/exonuclease/phosphatase"/>
</dbReference>
<accession>A0ABD0W9A5</accession>
<evidence type="ECO:0000313" key="4">
    <source>
        <dbReference type="Proteomes" id="UP001557470"/>
    </source>
</evidence>
<dbReference type="EMBL" id="JAGEUA010000008">
    <property type="protein sequence ID" value="KAL0967456.1"/>
    <property type="molecule type" value="Genomic_DNA"/>
</dbReference>
<comment type="caution">
    <text evidence="3">The sequence shown here is derived from an EMBL/GenBank/DDBJ whole genome shotgun (WGS) entry which is preliminary data.</text>
</comment>
<dbReference type="Proteomes" id="UP001557470">
    <property type="component" value="Unassembled WGS sequence"/>
</dbReference>
<dbReference type="Pfam" id="PF03372">
    <property type="entry name" value="Exo_endo_phos"/>
    <property type="match status" value="1"/>
</dbReference>
<evidence type="ECO:0000259" key="2">
    <source>
        <dbReference type="Pfam" id="PF03372"/>
    </source>
</evidence>
<dbReference type="InterPro" id="IPR036691">
    <property type="entry name" value="Endo/exonu/phosph_ase_sf"/>
</dbReference>
<dbReference type="AlphaFoldDB" id="A0ABD0W9A5"/>
<dbReference type="PANTHER" id="PTHR12121:SF27">
    <property type="entry name" value="PROTEIN ANGEL HOMOLOG 2"/>
    <property type="match status" value="1"/>
</dbReference>
<dbReference type="Gene3D" id="3.60.10.10">
    <property type="entry name" value="Endonuclease/exonuclease/phosphatase"/>
    <property type="match status" value="1"/>
</dbReference>
<dbReference type="SUPFAM" id="SSF56219">
    <property type="entry name" value="DNase I-like"/>
    <property type="match status" value="1"/>
</dbReference>
<keyword evidence="4" id="KW-1185">Reference proteome</keyword>
<feature type="domain" description="Endonuclease/exonuclease/phosphatase" evidence="2">
    <location>
        <begin position="200"/>
        <end position="566"/>
    </location>
</feature>